<protein>
    <submittedName>
        <fullName evidence="2">SGNH hydrolase</fullName>
    </submittedName>
</protein>
<dbReference type="PANTHER" id="PTHR30383:SF5">
    <property type="entry name" value="SGNH HYDROLASE-TYPE ESTERASE DOMAIN-CONTAINING PROTEIN"/>
    <property type="match status" value="1"/>
</dbReference>
<dbReference type="AlphaFoldDB" id="A0AA45L9L1"/>
<evidence type="ECO:0000259" key="1">
    <source>
        <dbReference type="Pfam" id="PF13472"/>
    </source>
</evidence>
<dbReference type="Proteomes" id="UP000677152">
    <property type="component" value="Chromosome"/>
</dbReference>
<dbReference type="Pfam" id="PF13472">
    <property type="entry name" value="Lipase_GDSL_2"/>
    <property type="match status" value="1"/>
</dbReference>
<dbReference type="PANTHER" id="PTHR30383">
    <property type="entry name" value="THIOESTERASE 1/PROTEASE 1/LYSOPHOSPHOLIPASE L1"/>
    <property type="match status" value="1"/>
</dbReference>
<dbReference type="InterPro" id="IPR013830">
    <property type="entry name" value="SGNH_hydro"/>
</dbReference>
<name>A0AA45L9L1_9PSEU</name>
<proteinExistence type="predicted"/>
<reference evidence="2" key="1">
    <citation type="submission" date="2021-04" db="EMBL/GenBank/DDBJ databases">
        <title>Genomic sequence of Actinosynnema pretiosum subsp. pretiosum ATCC 31280 (C-14919).</title>
        <authorList>
            <person name="Bai L."/>
            <person name="Wang X."/>
            <person name="Xiao Y."/>
        </authorList>
    </citation>
    <scope>NUCLEOTIDE SEQUENCE</scope>
    <source>
        <strain evidence="2">ATCC 31280</strain>
    </source>
</reference>
<sequence>MGFSPRNALLSALLVLVTALLGSLLVAPGVAAAESNGGTRVMPLGDSITDGWNVPGGYRVGLWRRLVDEGYSVDFVGSGFNGPPELGDHDHEGHPGWRIDEIHARVDGWLRATRPRVVLLHIGTNDIGQDYDVANAPARMRALLDRVQLAAPSAWVFVARITPIDDPVLEARVLAFNAALPGVVADRRRVRLVDMHDGFVPGDLADGVHPSTAGYDKMAARWRAALAAVPESLPRTPVLTG</sequence>
<keyword evidence="2" id="KW-0378">Hydrolase</keyword>
<dbReference type="Gene3D" id="3.40.50.1110">
    <property type="entry name" value="SGNH hydrolase"/>
    <property type="match status" value="1"/>
</dbReference>
<dbReference type="SUPFAM" id="SSF52266">
    <property type="entry name" value="SGNH hydrolase"/>
    <property type="match status" value="1"/>
</dbReference>
<dbReference type="EMBL" id="CP073249">
    <property type="protein sequence ID" value="QUF05305.1"/>
    <property type="molecule type" value="Genomic_DNA"/>
</dbReference>
<feature type="domain" description="SGNH hydrolase-type esterase" evidence="1">
    <location>
        <begin position="44"/>
        <end position="216"/>
    </location>
</feature>
<dbReference type="GO" id="GO:0004622">
    <property type="term" value="F:phosphatidylcholine lysophospholipase activity"/>
    <property type="evidence" value="ECO:0007669"/>
    <property type="project" value="TreeGrafter"/>
</dbReference>
<evidence type="ECO:0000313" key="3">
    <source>
        <dbReference type="Proteomes" id="UP000677152"/>
    </source>
</evidence>
<accession>A0AA45L9L1</accession>
<gene>
    <name evidence="2" type="ORF">KCV87_04145</name>
</gene>
<organism evidence="2 3">
    <name type="scientific">Actinosynnema pretiosum subsp. pretiosum</name>
    <dbReference type="NCBI Taxonomy" id="103721"/>
    <lineage>
        <taxon>Bacteria</taxon>
        <taxon>Bacillati</taxon>
        <taxon>Actinomycetota</taxon>
        <taxon>Actinomycetes</taxon>
        <taxon>Pseudonocardiales</taxon>
        <taxon>Pseudonocardiaceae</taxon>
        <taxon>Actinosynnema</taxon>
    </lineage>
</organism>
<dbReference type="CDD" id="cd01833">
    <property type="entry name" value="XynB_like"/>
    <property type="match status" value="1"/>
</dbReference>
<dbReference type="InterPro" id="IPR036514">
    <property type="entry name" value="SGNH_hydro_sf"/>
</dbReference>
<evidence type="ECO:0000313" key="2">
    <source>
        <dbReference type="EMBL" id="QUF05305.1"/>
    </source>
</evidence>
<dbReference type="InterPro" id="IPR051532">
    <property type="entry name" value="Ester_Hydrolysis_Enzymes"/>
</dbReference>